<dbReference type="WBParaSite" id="nRc.2.0.1.t19316-RA">
    <property type="protein sequence ID" value="nRc.2.0.1.t19316-RA"/>
    <property type="gene ID" value="nRc.2.0.1.g19316"/>
</dbReference>
<feature type="compositionally biased region" description="Polar residues" evidence="1">
    <location>
        <begin position="1"/>
        <end position="10"/>
    </location>
</feature>
<reference evidence="3" key="1">
    <citation type="submission" date="2022-11" db="UniProtKB">
        <authorList>
            <consortium name="WormBaseParasite"/>
        </authorList>
    </citation>
    <scope>IDENTIFICATION</scope>
</reference>
<evidence type="ECO:0000313" key="3">
    <source>
        <dbReference type="WBParaSite" id="nRc.2.0.1.t19316-RA"/>
    </source>
</evidence>
<accession>A0A915IYM8</accession>
<dbReference type="AlphaFoldDB" id="A0A915IYM8"/>
<evidence type="ECO:0000256" key="1">
    <source>
        <dbReference type="SAM" id="MobiDB-lite"/>
    </source>
</evidence>
<dbReference type="Proteomes" id="UP000887565">
    <property type="component" value="Unplaced"/>
</dbReference>
<organism evidence="2 3">
    <name type="scientific">Romanomermis culicivorax</name>
    <name type="common">Nematode worm</name>
    <dbReference type="NCBI Taxonomy" id="13658"/>
    <lineage>
        <taxon>Eukaryota</taxon>
        <taxon>Metazoa</taxon>
        <taxon>Ecdysozoa</taxon>
        <taxon>Nematoda</taxon>
        <taxon>Enoplea</taxon>
        <taxon>Dorylaimia</taxon>
        <taxon>Mermithida</taxon>
        <taxon>Mermithoidea</taxon>
        <taxon>Mermithidae</taxon>
        <taxon>Romanomermis</taxon>
    </lineage>
</organism>
<keyword evidence="2" id="KW-1185">Reference proteome</keyword>
<feature type="region of interest" description="Disordered" evidence="1">
    <location>
        <begin position="1"/>
        <end position="20"/>
    </location>
</feature>
<evidence type="ECO:0000313" key="2">
    <source>
        <dbReference type="Proteomes" id="UP000887565"/>
    </source>
</evidence>
<protein>
    <submittedName>
        <fullName evidence="3">Uncharacterized protein</fullName>
    </submittedName>
</protein>
<sequence>MKGTERNSLMQEPGDCKSWPVPSPPADFTQIPISEVPISEKHSLQRLYDALLQRVARPQRISASRTIGHFGRLGVVGEIKPTIGCYGSHYAWETRQTGLTAVARLTRSAVESSVARVAFQTRLARSARYAWIAPVTWRSFGALPSW</sequence>
<name>A0A915IYM8_ROMCU</name>
<proteinExistence type="predicted"/>